<protein>
    <recommendedName>
        <fullName evidence="1">Bacteriophage T5 Orf172 DNA-binding domain-containing protein</fullName>
    </recommendedName>
</protein>
<gene>
    <name evidence="2" type="ORF">D9758_014000</name>
</gene>
<evidence type="ECO:0000259" key="1">
    <source>
        <dbReference type="Pfam" id="PF10544"/>
    </source>
</evidence>
<accession>A0A8H5LJL1</accession>
<keyword evidence="3" id="KW-1185">Reference proteome</keyword>
<proteinExistence type="predicted"/>
<dbReference type="Pfam" id="PF10544">
    <property type="entry name" value="T5orf172"/>
    <property type="match status" value="1"/>
</dbReference>
<sequence>MHRQHEREPLAAIVTYLAPGRTFERLLKEDTLAEIKQVVRIKLDLADDVPIHLAQQRGERVIDLEDEEDFEAFCVAARRSGSMDVRVIVLSSTNTAKYRPTQRVTSGINYWLYDPHTHRWKYGATTWTADQRCDQINSQCGTHFQVVVHMPSNNIFATERFAHALLRAWNLQIVPVRCHGCEHVHRELFNLGVHSEATVRNATQFMSLAIASGVL</sequence>
<reference evidence="2 3" key="1">
    <citation type="journal article" date="2020" name="ISME J.">
        <title>Uncovering the hidden diversity of litter-decomposition mechanisms in mushroom-forming fungi.</title>
        <authorList>
            <person name="Floudas D."/>
            <person name="Bentzer J."/>
            <person name="Ahren D."/>
            <person name="Johansson T."/>
            <person name="Persson P."/>
            <person name="Tunlid A."/>
        </authorList>
    </citation>
    <scope>NUCLEOTIDE SEQUENCE [LARGE SCALE GENOMIC DNA]</scope>
    <source>
        <strain evidence="2 3">CBS 291.85</strain>
    </source>
</reference>
<evidence type="ECO:0000313" key="3">
    <source>
        <dbReference type="Proteomes" id="UP000559256"/>
    </source>
</evidence>
<dbReference type="InterPro" id="IPR018306">
    <property type="entry name" value="Phage_T5_Orf172_DNA-bd"/>
</dbReference>
<dbReference type="EMBL" id="JAACJM010000046">
    <property type="protein sequence ID" value="KAF5359930.1"/>
    <property type="molecule type" value="Genomic_DNA"/>
</dbReference>
<dbReference type="AlphaFoldDB" id="A0A8H5LJL1"/>
<name>A0A8H5LJL1_9AGAR</name>
<comment type="caution">
    <text evidence="2">The sequence shown here is derived from an EMBL/GenBank/DDBJ whole genome shotgun (WGS) entry which is preliminary data.</text>
</comment>
<evidence type="ECO:0000313" key="2">
    <source>
        <dbReference type="EMBL" id="KAF5359930.1"/>
    </source>
</evidence>
<dbReference type="Proteomes" id="UP000559256">
    <property type="component" value="Unassembled WGS sequence"/>
</dbReference>
<dbReference type="OrthoDB" id="3357439at2759"/>
<feature type="domain" description="Bacteriophage T5 Orf172 DNA-binding" evidence="1">
    <location>
        <begin position="110"/>
        <end position="194"/>
    </location>
</feature>
<organism evidence="2 3">
    <name type="scientific">Tetrapyrgos nigripes</name>
    <dbReference type="NCBI Taxonomy" id="182062"/>
    <lineage>
        <taxon>Eukaryota</taxon>
        <taxon>Fungi</taxon>
        <taxon>Dikarya</taxon>
        <taxon>Basidiomycota</taxon>
        <taxon>Agaricomycotina</taxon>
        <taxon>Agaricomycetes</taxon>
        <taxon>Agaricomycetidae</taxon>
        <taxon>Agaricales</taxon>
        <taxon>Marasmiineae</taxon>
        <taxon>Marasmiaceae</taxon>
        <taxon>Tetrapyrgos</taxon>
    </lineage>
</organism>